<organism evidence="2 3">
    <name type="scientific">Massilia glaciei</name>
    <dbReference type="NCBI Taxonomy" id="1524097"/>
    <lineage>
        <taxon>Bacteria</taxon>
        <taxon>Pseudomonadati</taxon>
        <taxon>Pseudomonadota</taxon>
        <taxon>Betaproteobacteria</taxon>
        <taxon>Burkholderiales</taxon>
        <taxon>Oxalobacteraceae</taxon>
        <taxon>Telluria group</taxon>
        <taxon>Massilia</taxon>
    </lineage>
</organism>
<evidence type="ECO:0000313" key="3">
    <source>
        <dbReference type="Proteomes" id="UP000241421"/>
    </source>
</evidence>
<dbReference type="PANTHER" id="PTHR23150">
    <property type="entry name" value="SULFATASE MODIFYING FACTOR 1, 2"/>
    <property type="match status" value="1"/>
</dbReference>
<evidence type="ECO:0000259" key="1">
    <source>
        <dbReference type="Pfam" id="PF03781"/>
    </source>
</evidence>
<comment type="caution">
    <text evidence="2">The sequence shown here is derived from an EMBL/GenBank/DDBJ whole genome shotgun (WGS) entry which is preliminary data.</text>
</comment>
<dbReference type="AlphaFoldDB" id="A0A2U2I7K4"/>
<dbReference type="PANTHER" id="PTHR23150:SF19">
    <property type="entry name" value="FORMYLGLYCINE-GENERATING ENZYME"/>
    <property type="match status" value="1"/>
</dbReference>
<dbReference type="EMBL" id="PXWF02000006">
    <property type="protein sequence ID" value="PWF55733.1"/>
    <property type="molecule type" value="Genomic_DNA"/>
</dbReference>
<dbReference type="Gene3D" id="1.10.510.10">
    <property type="entry name" value="Transferase(Phosphotransferase) domain 1"/>
    <property type="match status" value="1"/>
</dbReference>
<protein>
    <recommendedName>
        <fullName evidence="1">Sulfatase-modifying factor enzyme-like domain-containing protein</fullName>
    </recommendedName>
</protein>
<sequence length="593" mass="65869">MARDGGTEVRRVYHAASPCIEKRHAKLNLQQKNETQFLVAIDDLTGVSQHIARLVGYQNLSNLPKVFHTRWVGFDLAQWKIILGSTNTPFFTVPGMLTLMHGILSAIEKFHEYGLVHNDLHWKNLILPFEYDLVTGKGVLLLSKLKMIDFELALRPINATPEMSGRGATMWLDSESNPIALHPEWHSDLVCPYRSDGKGGYLARADGKPGYEPKTNPFGNLAKVDFGVDLFTLSKMLNHLIVMAEDEDVWTDAHIEKYSDQHDFLLTLPHQLAQYDNIPAVPREPPHCGLIKAIEELVVVGEHNRASFTVAPGVAAPDAADPRAAAPATLLSVMSRHAKSKRRALQAFQDVETAWCPIVVAIPAARAKSAHAPSLVTPIAVSVDPVTVAQFQHFLRERGARHRAAYVTLPPDKAQLPMTNVTRADCQEWLDWLNDRLLGHFSNGQRISPYRLLTEEEWRFCCACGTDARFMIGARSASDIARGGAIYKFNESNIAGQRWHDSEMKIGPQPVGHAWNRINAFNLRGMHGNVWELVTADGGAATQVKGGSYLSPPRELDASYARSVAAKDARSDIGFRICRNLFPIEIDHTGDQL</sequence>
<name>A0A2U2I7K4_9BURK</name>
<dbReference type="InterPro" id="IPR051043">
    <property type="entry name" value="Sulfatase_Mod_Factor_Kinase"/>
</dbReference>
<dbReference type="Pfam" id="PF03781">
    <property type="entry name" value="FGE-sulfatase"/>
    <property type="match status" value="1"/>
</dbReference>
<dbReference type="InterPro" id="IPR016187">
    <property type="entry name" value="CTDL_fold"/>
</dbReference>
<keyword evidence="3" id="KW-1185">Reference proteome</keyword>
<dbReference type="InterPro" id="IPR011009">
    <property type="entry name" value="Kinase-like_dom_sf"/>
</dbReference>
<dbReference type="SUPFAM" id="SSF56436">
    <property type="entry name" value="C-type lectin-like"/>
    <property type="match status" value="1"/>
</dbReference>
<gene>
    <name evidence="2" type="ORF">C7C56_000340</name>
</gene>
<dbReference type="SUPFAM" id="SSF56112">
    <property type="entry name" value="Protein kinase-like (PK-like)"/>
    <property type="match status" value="1"/>
</dbReference>
<dbReference type="Proteomes" id="UP000241421">
    <property type="component" value="Unassembled WGS sequence"/>
</dbReference>
<dbReference type="Gene3D" id="3.90.1580.10">
    <property type="entry name" value="paralog of FGE (formylglycine-generating enzyme)"/>
    <property type="match status" value="1"/>
</dbReference>
<dbReference type="InterPro" id="IPR005532">
    <property type="entry name" value="SUMF_dom"/>
</dbReference>
<feature type="domain" description="Sulfatase-modifying factor enzyme-like" evidence="1">
    <location>
        <begin position="366"/>
        <end position="578"/>
    </location>
</feature>
<dbReference type="GO" id="GO:0120147">
    <property type="term" value="F:formylglycine-generating oxidase activity"/>
    <property type="evidence" value="ECO:0007669"/>
    <property type="project" value="TreeGrafter"/>
</dbReference>
<reference evidence="2 3" key="1">
    <citation type="submission" date="2018-04" db="EMBL/GenBank/DDBJ databases">
        <title>Massilia violaceinigra sp. nov., a novel purple-pigmented bacterium isolated from Tianshan glacier, Xinjiang, China.</title>
        <authorList>
            <person name="Wang H."/>
        </authorList>
    </citation>
    <scope>NUCLEOTIDE SEQUENCE [LARGE SCALE GENOMIC DNA]</scope>
    <source>
        <strain evidence="2 3">B448-2</strain>
    </source>
</reference>
<evidence type="ECO:0000313" key="2">
    <source>
        <dbReference type="EMBL" id="PWF55733.1"/>
    </source>
</evidence>
<proteinExistence type="predicted"/>
<dbReference type="InterPro" id="IPR042095">
    <property type="entry name" value="SUMF_sf"/>
</dbReference>
<accession>A0A2U2I7K4</accession>